<organism evidence="1 2">
    <name type="scientific">Fuscibacter oryzae</name>
    <dbReference type="NCBI Taxonomy" id="2803939"/>
    <lineage>
        <taxon>Bacteria</taxon>
        <taxon>Pseudomonadati</taxon>
        <taxon>Pseudomonadota</taxon>
        <taxon>Alphaproteobacteria</taxon>
        <taxon>Rhodobacterales</taxon>
        <taxon>Paracoccaceae</taxon>
        <taxon>Fuscibacter</taxon>
    </lineage>
</organism>
<accession>A0A8J7MQR6</accession>
<dbReference type="EMBL" id="JAESVP010000008">
    <property type="protein sequence ID" value="MBL4929505.1"/>
    <property type="molecule type" value="Genomic_DNA"/>
</dbReference>
<protein>
    <recommendedName>
        <fullName evidence="3">Thiamine biosynthesis protein ThiF</fullName>
    </recommendedName>
</protein>
<evidence type="ECO:0000313" key="1">
    <source>
        <dbReference type="EMBL" id="MBL4929505.1"/>
    </source>
</evidence>
<evidence type="ECO:0000313" key="2">
    <source>
        <dbReference type="Proteomes" id="UP000619033"/>
    </source>
</evidence>
<dbReference type="InterPro" id="IPR035985">
    <property type="entry name" value="Ubiquitin-activating_enz"/>
</dbReference>
<name>A0A8J7MQR6_9RHOB</name>
<evidence type="ECO:0008006" key="3">
    <source>
        <dbReference type="Google" id="ProtNLM"/>
    </source>
</evidence>
<dbReference type="SUPFAM" id="SSF69572">
    <property type="entry name" value="Activating enzymes of the ubiquitin-like proteins"/>
    <property type="match status" value="1"/>
</dbReference>
<dbReference type="Proteomes" id="UP000619033">
    <property type="component" value="Unassembled WGS sequence"/>
</dbReference>
<reference evidence="1" key="1">
    <citation type="submission" date="2021-01" db="EMBL/GenBank/DDBJ databases">
        <title>Genome seq and assembly of Tabrizicola sp. KVB23.</title>
        <authorList>
            <person name="Chhetri G."/>
        </authorList>
    </citation>
    <scope>NUCLEOTIDE SEQUENCE</scope>
    <source>
        <strain evidence="1">KVB23</strain>
    </source>
</reference>
<proteinExistence type="predicted"/>
<dbReference type="GO" id="GO:0008641">
    <property type="term" value="F:ubiquitin-like modifier activating enzyme activity"/>
    <property type="evidence" value="ECO:0007669"/>
    <property type="project" value="InterPro"/>
</dbReference>
<dbReference type="Gene3D" id="3.40.50.720">
    <property type="entry name" value="NAD(P)-binding Rossmann-like Domain"/>
    <property type="match status" value="1"/>
</dbReference>
<gene>
    <name evidence="1" type="ORF">JI744_15480</name>
</gene>
<keyword evidence="2" id="KW-1185">Reference proteome</keyword>
<dbReference type="RefSeq" id="WP_202662035.1">
    <property type="nucleotide sequence ID" value="NZ_JAESVP010000008.1"/>
</dbReference>
<comment type="caution">
    <text evidence="1">The sequence shown here is derived from an EMBL/GenBank/DDBJ whole genome shotgun (WGS) entry which is preliminary data.</text>
</comment>
<sequence>MSNEISAENLHRTAKYFMDSGRADTYAAALTMLEGFSLAVHVGADIETSRAKQVAVLTLVNLAHRTLLGGVTVVGVPDCQSLTALAQASKLRDAVAELGGRCSDTSPGNLPVAVIGNALSVPTGVPAWRMTWEGWRGGVAPLQHGVSLADDENFALAPMVAAACCVGEVFSYLADDHPMAGHRATGLSLWRPEASWHDVDLDEPVIEFLPSRLWLIGLGNLGQAFCWALAALPYANPYEVELMLQDFDTLADSNVSTSLLTFPATVGQKKTRMAAAWLETRGFKVVIEERRFGAWTGRDASEPGVAFCGVDNALARSALEDALFDLVVEAGLGAGPDGFRGLSLHTFPASRSARSIWSGVNVPASGDLHLPAYATMAADGMDECGLATLASRTVGVPFVGLLAAVLAVSELLRRLHGGSAYELLATASDSLDDVATIIMPAPVYSHGHVSALPMAPAR</sequence>
<dbReference type="AlphaFoldDB" id="A0A8J7MQR6"/>